<dbReference type="EMBL" id="LAZR01066453">
    <property type="protein sequence ID" value="KKK53539.1"/>
    <property type="molecule type" value="Genomic_DNA"/>
</dbReference>
<dbReference type="PANTHER" id="PTHR30006">
    <property type="entry name" value="THIAMINE-BINDING PERIPLASMIC PROTEIN-RELATED"/>
    <property type="match status" value="1"/>
</dbReference>
<keyword evidence="2" id="KW-0813">Transport</keyword>
<evidence type="ECO:0000313" key="5">
    <source>
        <dbReference type="EMBL" id="KKK53539.1"/>
    </source>
</evidence>
<evidence type="ECO:0000256" key="4">
    <source>
        <dbReference type="ARBA" id="ARBA00022764"/>
    </source>
</evidence>
<reference evidence="5" key="1">
    <citation type="journal article" date="2015" name="Nature">
        <title>Complex archaea that bridge the gap between prokaryotes and eukaryotes.</title>
        <authorList>
            <person name="Spang A."/>
            <person name="Saw J.H."/>
            <person name="Jorgensen S.L."/>
            <person name="Zaremba-Niedzwiedzka K."/>
            <person name="Martijn J."/>
            <person name="Lind A.E."/>
            <person name="van Eijk R."/>
            <person name="Schleper C."/>
            <person name="Guy L."/>
            <person name="Ettema T.J."/>
        </authorList>
    </citation>
    <scope>NUCLEOTIDE SEQUENCE</scope>
</reference>
<organism evidence="5">
    <name type="scientific">marine sediment metagenome</name>
    <dbReference type="NCBI Taxonomy" id="412755"/>
    <lineage>
        <taxon>unclassified sequences</taxon>
        <taxon>metagenomes</taxon>
        <taxon>ecological metagenomes</taxon>
    </lineage>
</organism>
<evidence type="ECO:0008006" key="6">
    <source>
        <dbReference type="Google" id="ProtNLM"/>
    </source>
</evidence>
<keyword evidence="4" id="KW-0574">Periplasm</keyword>
<name>A0A0F8YH81_9ZZZZ</name>
<protein>
    <recommendedName>
        <fullName evidence="6">ABC transporter substrate-binding protein</fullName>
    </recommendedName>
</protein>
<sequence length="315" mass="35655">WGGGWTAAERKAYFDPFEKETGIKIIDTTAVGGKWAQLRSQVQSGNIEWDLVSSTAGTYVVQYKDLLEKIDYSIVTNTEGIIKQSLGEYTAGGQFESVNIAYNKNKFPGGNHPKTWAEFWDVKKFPGPRAFPNWGGGWFQPIAFALMADGVPPDKLIPFDYERAFKKLDELKPHITVWWTSGSQFQQVLRDEEVVLAAGWDGRIVDLAKKFPIGMEWNQGHKFGSGWAVVKGTKKKDLAMRFINSTLDAKKQAVFTKALGAAPANVKAFDLLTEQERMLRGSYPVNSKKMFTMDEIWLGQHLKEMQEKWETWIAK</sequence>
<dbReference type="GO" id="GO:0030288">
    <property type="term" value="C:outer membrane-bounded periplasmic space"/>
    <property type="evidence" value="ECO:0007669"/>
    <property type="project" value="TreeGrafter"/>
</dbReference>
<dbReference type="SUPFAM" id="SSF53850">
    <property type="entry name" value="Periplasmic binding protein-like II"/>
    <property type="match status" value="1"/>
</dbReference>
<evidence type="ECO:0000256" key="1">
    <source>
        <dbReference type="ARBA" id="ARBA00004418"/>
    </source>
</evidence>
<dbReference type="GO" id="GO:0015888">
    <property type="term" value="P:thiamine transport"/>
    <property type="evidence" value="ECO:0007669"/>
    <property type="project" value="TreeGrafter"/>
</dbReference>
<keyword evidence="3" id="KW-0732">Signal</keyword>
<dbReference type="GO" id="GO:0030975">
    <property type="term" value="F:thiamine binding"/>
    <property type="evidence" value="ECO:0007669"/>
    <property type="project" value="TreeGrafter"/>
</dbReference>
<dbReference type="InterPro" id="IPR006059">
    <property type="entry name" value="SBP"/>
</dbReference>
<accession>A0A0F8YH81</accession>
<dbReference type="Pfam" id="PF13416">
    <property type="entry name" value="SBP_bac_8"/>
    <property type="match status" value="1"/>
</dbReference>
<dbReference type="CDD" id="cd13589">
    <property type="entry name" value="PBP2_polyamine_RpCGA009"/>
    <property type="match status" value="1"/>
</dbReference>
<comment type="subcellular location">
    <subcellularLocation>
        <location evidence="1">Periplasm</location>
    </subcellularLocation>
</comment>
<proteinExistence type="predicted"/>
<dbReference type="GO" id="GO:0030976">
    <property type="term" value="F:thiamine pyrophosphate binding"/>
    <property type="evidence" value="ECO:0007669"/>
    <property type="project" value="TreeGrafter"/>
</dbReference>
<evidence type="ECO:0000256" key="2">
    <source>
        <dbReference type="ARBA" id="ARBA00022448"/>
    </source>
</evidence>
<comment type="caution">
    <text evidence="5">The sequence shown here is derived from an EMBL/GenBank/DDBJ whole genome shotgun (WGS) entry which is preliminary data.</text>
</comment>
<gene>
    <name evidence="5" type="ORF">LCGC14_3093780</name>
</gene>
<dbReference type="Gene3D" id="3.40.190.10">
    <property type="entry name" value="Periplasmic binding protein-like II"/>
    <property type="match status" value="2"/>
</dbReference>
<dbReference type="AlphaFoldDB" id="A0A0F8YH81"/>
<feature type="non-terminal residue" evidence="5">
    <location>
        <position position="1"/>
    </location>
</feature>
<dbReference type="PANTHER" id="PTHR30006:SF3">
    <property type="entry name" value="THIAMINE-BINDING PERIPLASMIC PROTEIN"/>
    <property type="match status" value="1"/>
</dbReference>
<evidence type="ECO:0000256" key="3">
    <source>
        <dbReference type="ARBA" id="ARBA00022729"/>
    </source>
</evidence>